<keyword evidence="2 9" id="KW-0240">DNA-directed RNA polymerase</keyword>
<feature type="domain" description="RNA polymerase sigma factor 54 core-binding" evidence="11">
    <location>
        <begin position="152"/>
        <end position="339"/>
    </location>
</feature>
<protein>
    <recommendedName>
        <fullName evidence="9">RNA polymerase sigma-54 factor</fullName>
    </recommendedName>
</protein>
<evidence type="ECO:0000259" key="10">
    <source>
        <dbReference type="Pfam" id="PF04552"/>
    </source>
</evidence>
<evidence type="ECO:0000256" key="9">
    <source>
        <dbReference type="PIRNR" id="PIRNR000774"/>
    </source>
</evidence>
<evidence type="ECO:0000256" key="5">
    <source>
        <dbReference type="ARBA" id="ARBA00023015"/>
    </source>
</evidence>
<keyword evidence="6 9" id="KW-0731">Sigma factor</keyword>
<gene>
    <name evidence="12" type="ORF">GGQ64_001498</name>
</gene>
<evidence type="ECO:0000256" key="4">
    <source>
        <dbReference type="ARBA" id="ARBA00022695"/>
    </source>
</evidence>
<dbReference type="PRINTS" id="PR00045">
    <property type="entry name" value="SIGMA54FCT"/>
</dbReference>
<comment type="caution">
    <text evidence="12">The sequence shown here is derived from an EMBL/GenBank/DDBJ whole genome shotgun (WGS) entry which is preliminary data.</text>
</comment>
<keyword evidence="8 9" id="KW-0804">Transcription</keyword>
<sequence>MALAASLLLRQSQSLVMTPQLMQSIQLLQMTHLELTQFIENEVERNPLLELASSDDNARGGDDVVHAESDYYSVNEERPAASGELAADGYAGDLYESATAGRTESMADSFDTSMENVFPDDAGPKAADAPELLGQWKSMPGAGDCDGQGYDLDEFIAGQTTLRDHLEAQVPFSLTAPIDRLIAGHLIDQLDEAGYLSSNLAETALKLGKPLQEVERVLDTLQQFDPPGVFARTLAECLAIQLRARDRFDPAMAALIGNLELLARRDFATLKRLCGVDEEDLIDMLAEIRKLDPKPGTRFQAGVSESVVPDIVVRTAPDGSWIIELNPETLPRVLVNNEYYASVSCRSDRASDDQAFLNECLQSANWLTRSLDQRAKTIMKVATEIVRQQDAFLMHGVDHLRPLNLKTVAEAIKMHESTVSRVTSNKYMLTPRGLFELKYFFTVSIGASGGGDSHSAESVRHRIRTMITQETPEDVLSDDDIVDILKKGGVDIARRTVAKYREAMNIPSSVQRRREKRALAKAAGF</sequence>
<evidence type="ECO:0000256" key="2">
    <source>
        <dbReference type="ARBA" id="ARBA00022478"/>
    </source>
</evidence>
<dbReference type="Gene3D" id="1.10.10.60">
    <property type="entry name" value="Homeodomain-like"/>
    <property type="match status" value="1"/>
</dbReference>
<dbReference type="PANTHER" id="PTHR32248:SF4">
    <property type="entry name" value="RNA POLYMERASE SIGMA-54 FACTOR"/>
    <property type="match status" value="1"/>
</dbReference>
<evidence type="ECO:0000313" key="13">
    <source>
        <dbReference type="Proteomes" id="UP000574761"/>
    </source>
</evidence>
<dbReference type="GO" id="GO:0001216">
    <property type="term" value="F:DNA-binding transcription activator activity"/>
    <property type="evidence" value="ECO:0007669"/>
    <property type="project" value="InterPro"/>
</dbReference>
<accession>A0A7W6GJV8</accession>
<dbReference type="PROSITE" id="PS50044">
    <property type="entry name" value="SIGMA54_3"/>
    <property type="match status" value="1"/>
</dbReference>
<organism evidence="12 13">
    <name type="scientific">Mycoplana azooxidifex</name>
    <dbReference type="NCBI Taxonomy" id="1636188"/>
    <lineage>
        <taxon>Bacteria</taxon>
        <taxon>Pseudomonadati</taxon>
        <taxon>Pseudomonadota</taxon>
        <taxon>Alphaproteobacteria</taxon>
        <taxon>Hyphomicrobiales</taxon>
        <taxon>Rhizobiaceae</taxon>
        <taxon>Mycoplana</taxon>
    </lineage>
</organism>
<dbReference type="InterPro" id="IPR007046">
    <property type="entry name" value="RNA_pol_sigma_54_core-bd"/>
</dbReference>
<dbReference type="Proteomes" id="UP000574761">
    <property type="component" value="Unassembled WGS sequence"/>
</dbReference>
<dbReference type="GO" id="GO:0006352">
    <property type="term" value="P:DNA-templated transcription initiation"/>
    <property type="evidence" value="ECO:0007669"/>
    <property type="project" value="InterPro"/>
</dbReference>
<keyword evidence="5 9" id="KW-0805">Transcription regulation</keyword>
<dbReference type="NCBIfam" id="NF009118">
    <property type="entry name" value="PRK12469.1"/>
    <property type="match status" value="1"/>
</dbReference>
<dbReference type="GO" id="GO:0016779">
    <property type="term" value="F:nucleotidyltransferase activity"/>
    <property type="evidence" value="ECO:0007669"/>
    <property type="project" value="UniProtKB-KW"/>
</dbReference>
<dbReference type="PROSITE" id="PS00717">
    <property type="entry name" value="SIGMA54_1"/>
    <property type="match status" value="1"/>
</dbReference>
<comment type="function">
    <text evidence="9">Sigma factors are initiation factors that promote the attachment of RNA polymerase to specific initiation sites and are then released.</text>
</comment>
<evidence type="ECO:0000256" key="7">
    <source>
        <dbReference type="ARBA" id="ARBA00023125"/>
    </source>
</evidence>
<evidence type="ECO:0000313" key="12">
    <source>
        <dbReference type="EMBL" id="MBB3976309.1"/>
    </source>
</evidence>
<dbReference type="Pfam" id="PF04552">
    <property type="entry name" value="Sigma54_DBD"/>
    <property type="match status" value="1"/>
</dbReference>
<name>A0A7W6GJV8_9HYPH</name>
<keyword evidence="7 9" id="KW-0238">DNA-binding</keyword>
<proteinExistence type="inferred from homology"/>
<dbReference type="Pfam" id="PF00309">
    <property type="entry name" value="Sigma54_AID"/>
    <property type="match status" value="1"/>
</dbReference>
<dbReference type="GO" id="GO:0016987">
    <property type="term" value="F:sigma factor activity"/>
    <property type="evidence" value="ECO:0007669"/>
    <property type="project" value="UniProtKB-KW"/>
</dbReference>
<dbReference type="Pfam" id="PF04963">
    <property type="entry name" value="Sigma54_CBD"/>
    <property type="match status" value="1"/>
</dbReference>
<feature type="domain" description="RNA polymerase sigma factor 54 DNA-binding" evidence="10">
    <location>
        <begin position="355"/>
        <end position="514"/>
    </location>
</feature>
<keyword evidence="13" id="KW-1185">Reference proteome</keyword>
<dbReference type="NCBIfam" id="NF004596">
    <property type="entry name" value="PRK05932.1-3"/>
    <property type="match status" value="1"/>
</dbReference>
<dbReference type="EMBL" id="JACIEE010000003">
    <property type="protein sequence ID" value="MBB3976309.1"/>
    <property type="molecule type" value="Genomic_DNA"/>
</dbReference>
<dbReference type="InterPro" id="IPR000394">
    <property type="entry name" value="RNA_pol_sigma_54"/>
</dbReference>
<comment type="similarity">
    <text evidence="1 9">Belongs to the sigma-54 factor family.</text>
</comment>
<dbReference type="PROSITE" id="PS00718">
    <property type="entry name" value="SIGMA54_2"/>
    <property type="match status" value="1"/>
</dbReference>
<dbReference type="RefSeq" id="WP_183801462.1">
    <property type="nucleotide sequence ID" value="NZ_JACIEE010000003.1"/>
</dbReference>
<dbReference type="PIRSF" id="PIRSF000774">
    <property type="entry name" value="RpoN"/>
    <property type="match status" value="1"/>
</dbReference>
<dbReference type="PANTHER" id="PTHR32248">
    <property type="entry name" value="RNA POLYMERASE SIGMA-54 FACTOR"/>
    <property type="match status" value="1"/>
</dbReference>
<dbReference type="Gene3D" id="1.10.10.1330">
    <property type="entry name" value="RNA polymerase sigma-54 factor, core-binding domain"/>
    <property type="match status" value="1"/>
</dbReference>
<evidence type="ECO:0000256" key="8">
    <source>
        <dbReference type="ARBA" id="ARBA00023163"/>
    </source>
</evidence>
<dbReference type="GO" id="GO:0003677">
    <property type="term" value="F:DNA binding"/>
    <property type="evidence" value="ECO:0007669"/>
    <property type="project" value="UniProtKB-KW"/>
</dbReference>
<keyword evidence="3 9" id="KW-0808">Transferase</keyword>
<dbReference type="InterPro" id="IPR038709">
    <property type="entry name" value="RpoN_core-bd_sf"/>
</dbReference>
<dbReference type="AlphaFoldDB" id="A0A7W6GJV8"/>
<keyword evidence="4 9" id="KW-0548">Nucleotidyltransferase</keyword>
<dbReference type="InterPro" id="IPR007634">
    <property type="entry name" value="RNA_pol_sigma_54_DNA-bd"/>
</dbReference>
<evidence type="ECO:0000259" key="11">
    <source>
        <dbReference type="Pfam" id="PF04963"/>
    </source>
</evidence>
<dbReference type="GO" id="GO:0000428">
    <property type="term" value="C:DNA-directed RNA polymerase complex"/>
    <property type="evidence" value="ECO:0007669"/>
    <property type="project" value="UniProtKB-KW"/>
</dbReference>
<evidence type="ECO:0000256" key="3">
    <source>
        <dbReference type="ARBA" id="ARBA00022679"/>
    </source>
</evidence>
<evidence type="ECO:0000256" key="6">
    <source>
        <dbReference type="ARBA" id="ARBA00023082"/>
    </source>
</evidence>
<dbReference type="NCBIfam" id="TIGR02395">
    <property type="entry name" value="rpoN_sigma"/>
    <property type="match status" value="1"/>
</dbReference>
<evidence type="ECO:0000256" key="1">
    <source>
        <dbReference type="ARBA" id="ARBA00008798"/>
    </source>
</evidence>
<reference evidence="12 13" key="1">
    <citation type="submission" date="2020-08" db="EMBL/GenBank/DDBJ databases">
        <title>Genomic Encyclopedia of Type Strains, Phase IV (KMG-IV): sequencing the most valuable type-strain genomes for metagenomic binning, comparative biology and taxonomic classification.</title>
        <authorList>
            <person name="Goeker M."/>
        </authorList>
    </citation>
    <scope>NUCLEOTIDE SEQUENCE [LARGE SCALE GENOMIC DNA]</scope>
    <source>
        <strain evidence="12 13">DSM 100211</strain>
    </source>
</reference>